<feature type="region of interest" description="Disordered" evidence="1">
    <location>
        <begin position="33"/>
        <end position="53"/>
    </location>
</feature>
<protein>
    <recommendedName>
        <fullName evidence="2">DUF6699 domain-containing protein</fullName>
    </recommendedName>
</protein>
<dbReference type="GeneID" id="63828632"/>
<dbReference type="RefSeq" id="XP_040763323.1">
    <property type="nucleotide sequence ID" value="XM_040911604.1"/>
</dbReference>
<dbReference type="InParanoid" id="A0A165DT93"/>
<evidence type="ECO:0000313" key="3">
    <source>
        <dbReference type="EMBL" id="KZT05583.1"/>
    </source>
</evidence>
<evidence type="ECO:0000259" key="2">
    <source>
        <dbReference type="Pfam" id="PF20415"/>
    </source>
</evidence>
<dbReference type="AlphaFoldDB" id="A0A165DT93"/>
<accession>A0A165DT93</accession>
<dbReference type="Pfam" id="PF20415">
    <property type="entry name" value="DUF6699"/>
    <property type="match status" value="1"/>
</dbReference>
<proteinExistence type="predicted"/>
<sequence length="257" mass="28920">MAYPNAHWPGFAFITPVFYPYYDLPRVSPIFISPELPPQTEQPPARNPAPFPPPNAQRVAPAVFHAAAPQPALFLPAFPALLCRFCSTSRCMPLSRKVFGEQGSTVVGALSKEELSQPATHPPVKHITIICDSIPNWPIEVKPAQKERKRLFPVERSSHDALVTLEDVLIAMHKHMQQPVTQVEWAELSEADVEKVSRVYTRRCRTFPREGPGAFKEHIGVRRVDYLGDNYMFRGLVRHKAGQEGFEKLKLLVGPAR</sequence>
<feature type="domain" description="DUF6699" evidence="2">
    <location>
        <begin position="112"/>
        <end position="240"/>
    </location>
</feature>
<evidence type="ECO:0000313" key="4">
    <source>
        <dbReference type="Proteomes" id="UP000076871"/>
    </source>
</evidence>
<gene>
    <name evidence="3" type="ORF">LAESUDRAFT_750511</name>
</gene>
<name>A0A165DT93_9APHY</name>
<keyword evidence="4" id="KW-1185">Reference proteome</keyword>
<organism evidence="3 4">
    <name type="scientific">Laetiporus sulphureus 93-53</name>
    <dbReference type="NCBI Taxonomy" id="1314785"/>
    <lineage>
        <taxon>Eukaryota</taxon>
        <taxon>Fungi</taxon>
        <taxon>Dikarya</taxon>
        <taxon>Basidiomycota</taxon>
        <taxon>Agaricomycotina</taxon>
        <taxon>Agaricomycetes</taxon>
        <taxon>Polyporales</taxon>
        <taxon>Laetiporus</taxon>
    </lineage>
</organism>
<dbReference type="Proteomes" id="UP000076871">
    <property type="component" value="Unassembled WGS sequence"/>
</dbReference>
<evidence type="ECO:0000256" key="1">
    <source>
        <dbReference type="SAM" id="MobiDB-lite"/>
    </source>
</evidence>
<feature type="compositionally biased region" description="Pro residues" evidence="1">
    <location>
        <begin position="35"/>
        <end position="53"/>
    </location>
</feature>
<dbReference type="OrthoDB" id="3251728at2759"/>
<dbReference type="InterPro" id="IPR046522">
    <property type="entry name" value="DUF6699"/>
</dbReference>
<reference evidence="3 4" key="1">
    <citation type="journal article" date="2016" name="Mol. Biol. Evol.">
        <title>Comparative Genomics of Early-Diverging Mushroom-Forming Fungi Provides Insights into the Origins of Lignocellulose Decay Capabilities.</title>
        <authorList>
            <person name="Nagy L.G."/>
            <person name="Riley R."/>
            <person name="Tritt A."/>
            <person name="Adam C."/>
            <person name="Daum C."/>
            <person name="Floudas D."/>
            <person name="Sun H."/>
            <person name="Yadav J.S."/>
            <person name="Pangilinan J."/>
            <person name="Larsson K.H."/>
            <person name="Matsuura K."/>
            <person name="Barry K."/>
            <person name="Labutti K."/>
            <person name="Kuo R."/>
            <person name="Ohm R.A."/>
            <person name="Bhattacharya S.S."/>
            <person name="Shirouzu T."/>
            <person name="Yoshinaga Y."/>
            <person name="Martin F.M."/>
            <person name="Grigoriev I.V."/>
            <person name="Hibbett D.S."/>
        </authorList>
    </citation>
    <scope>NUCLEOTIDE SEQUENCE [LARGE SCALE GENOMIC DNA]</scope>
    <source>
        <strain evidence="3 4">93-53</strain>
    </source>
</reference>
<dbReference type="EMBL" id="KV427629">
    <property type="protein sequence ID" value="KZT05583.1"/>
    <property type="molecule type" value="Genomic_DNA"/>
</dbReference>